<dbReference type="NCBIfam" id="TIGR01840">
    <property type="entry name" value="esterase_phb"/>
    <property type="match status" value="1"/>
</dbReference>
<evidence type="ECO:0000256" key="2">
    <source>
        <dbReference type="ARBA" id="ARBA00022729"/>
    </source>
</evidence>
<evidence type="ECO:0000256" key="4">
    <source>
        <dbReference type="RuleBase" id="RU367147"/>
    </source>
</evidence>
<protein>
    <recommendedName>
        <fullName evidence="4">Carboxylic ester hydrolase</fullName>
        <ecNumber evidence="4">3.1.1.-</ecNumber>
    </recommendedName>
</protein>
<evidence type="ECO:0000259" key="6">
    <source>
        <dbReference type="PROSITE" id="PS51164"/>
    </source>
</evidence>
<dbReference type="GO" id="GO:0030248">
    <property type="term" value="F:cellulose binding"/>
    <property type="evidence" value="ECO:0007669"/>
    <property type="project" value="InterPro"/>
</dbReference>
<keyword evidence="8" id="KW-1185">Reference proteome</keyword>
<dbReference type="PROSITE" id="PS51164">
    <property type="entry name" value="CBM1_2"/>
    <property type="match status" value="1"/>
</dbReference>
<dbReference type="AlphaFoldDB" id="A0A9P6CXM3"/>
<keyword evidence="4" id="KW-0119">Carbohydrate metabolism</keyword>
<comment type="similarity">
    <text evidence="4">Belongs to the carbohydrate esterase 1 (CE1) family.</text>
</comment>
<keyword evidence="1 4" id="KW-0719">Serine esterase</keyword>
<dbReference type="GO" id="GO:0045493">
    <property type="term" value="P:xylan catabolic process"/>
    <property type="evidence" value="ECO:0007669"/>
    <property type="project" value="UniProtKB-UniRule"/>
</dbReference>
<accession>A0A9P6CXM3</accession>
<comment type="subcellular location">
    <subcellularLocation>
        <location evidence="4">Secreted</location>
    </subcellularLocation>
</comment>
<dbReference type="GO" id="GO:0052689">
    <property type="term" value="F:carboxylic ester hydrolase activity"/>
    <property type="evidence" value="ECO:0007669"/>
    <property type="project" value="UniProtKB-KW"/>
</dbReference>
<keyword evidence="2 4" id="KW-0732">Signal</keyword>
<feature type="domain" description="CBM1" evidence="6">
    <location>
        <begin position="320"/>
        <end position="354"/>
    </location>
</feature>
<reference evidence="7" key="1">
    <citation type="submission" date="2020-11" db="EMBL/GenBank/DDBJ databases">
        <authorList>
            <consortium name="DOE Joint Genome Institute"/>
            <person name="Ahrendt S."/>
            <person name="Riley R."/>
            <person name="Andreopoulos W."/>
            <person name="Labutti K."/>
            <person name="Pangilinan J."/>
            <person name="Ruiz-Duenas F.J."/>
            <person name="Barrasa J.M."/>
            <person name="Sanchez-Garcia M."/>
            <person name="Camarero S."/>
            <person name="Miyauchi S."/>
            <person name="Serrano A."/>
            <person name="Linde D."/>
            <person name="Babiker R."/>
            <person name="Drula E."/>
            <person name="Ayuso-Fernandez I."/>
            <person name="Pacheco R."/>
            <person name="Padilla G."/>
            <person name="Ferreira P."/>
            <person name="Barriuso J."/>
            <person name="Kellner H."/>
            <person name="Castanera R."/>
            <person name="Alfaro M."/>
            <person name="Ramirez L."/>
            <person name="Pisabarro A.G."/>
            <person name="Kuo A."/>
            <person name="Tritt A."/>
            <person name="Lipzen A."/>
            <person name="He G."/>
            <person name="Yan M."/>
            <person name="Ng V."/>
            <person name="Cullen D."/>
            <person name="Martin F."/>
            <person name="Rosso M.-N."/>
            <person name="Henrissat B."/>
            <person name="Hibbett D."/>
            <person name="Martinez A.T."/>
            <person name="Grigoriev I.V."/>
        </authorList>
    </citation>
    <scope>NUCLEOTIDE SEQUENCE</scope>
    <source>
        <strain evidence="7">CIRM-BRFM 674</strain>
    </source>
</reference>
<gene>
    <name evidence="7" type="ORF">BDN70DRAFT_891980</name>
</gene>
<dbReference type="OrthoDB" id="2425929at2759"/>
<comment type="function">
    <text evidence="4">Esterase involved in the hydrolysis of xylan, a major structural heterogeneous polysaccharide found in plant biomass representing the second most abundant polysaccharide in the biosphere, after cellulose.</text>
</comment>
<dbReference type="InterPro" id="IPR029058">
    <property type="entry name" value="AB_hydrolase_fold"/>
</dbReference>
<evidence type="ECO:0000313" key="8">
    <source>
        <dbReference type="Proteomes" id="UP000807469"/>
    </source>
</evidence>
<feature type="region of interest" description="Disordered" evidence="5">
    <location>
        <begin position="298"/>
        <end position="318"/>
    </location>
</feature>
<dbReference type="PANTHER" id="PTHR43037">
    <property type="entry name" value="UNNAMED PRODUCT-RELATED"/>
    <property type="match status" value="1"/>
</dbReference>
<dbReference type="Pfam" id="PF10503">
    <property type="entry name" value="Esterase_PHB"/>
    <property type="match status" value="1"/>
</dbReference>
<organism evidence="7 8">
    <name type="scientific">Pholiota conissans</name>
    <dbReference type="NCBI Taxonomy" id="109636"/>
    <lineage>
        <taxon>Eukaryota</taxon>
        <taxon>Fungi</taxon>
        <taxon>Dikarya</taxon>
        <taxon>Basidiomycota</taxon>
        <taxon>Agaricomycotina</taxon>
        <taxon>Agaricomycetes</taxon>
        <taxon>Agaricomycetidae</taxon>
        <taxon>Agaricales</taxon>
        <taxon>Agaricineae</taxon>
        <taxon>Strophariaceae</taxon>
        <taxon>Pholiota</taxon>
    </lineage>
</organism>
<dbReference type="GO" id="GO:0005576">
    <property type="term" value="C:extracellular region"/>
    <property type="evidence" value="ECO:0007669"/>
    <property type="project" value="UniProtKB-SubCell"/>
</dbReference>
<name>A0A9P6CXM3_9AGAR</name>
<sequence>MFRLLKSFRIALLSFTSVFAAQNSLQQGSNYGTNPTNVGMYVYRPTGLVANPALIVAVHYCSGTAQAYFSGTQYANLADTYKSFMVVYPNAPDSGGCWDVHTNATLTHNAGGDSLGIASMVRYAISNYGVNAARVYVTGTSSGGMMTNVLAGAYPDLFAAGVAYCGVPYACFSGPSMWNSQCAQGQLTKTPQQWGDLVRSGYPGYTGSRPKMQIWHGTADQTLNYNNFNEAIKEWTNVFGYSQTPVSTQSNSPISGWTRSTYGSNFQAISAQGVDHNIPIQHTDVLTWFGIIGGSTTTTSGRPTTTMTPAQPTTTNPGGATQAHYGQCGGYTGPTVCASPWTCKYSNDWYSQCL</sequence>
<evidence type="ECO:0000313" key="7">
    <source>
        <dbReference type="EMBL" id="KAF9483097.1"/>
    </source>
</evidence>
<evidence type="ECO:0000256" key="1">
    <source>
        <dbReference type="ARBA" id="ARBA00022487"/>
    </source>
</evidence>
<feature type="compositionally biased region" description="Low complexity" evidence="5">
    <location>
        <begin position="298"/>
        <end position="317"/>
    </location>
</feature>
<dbReference type="InterPro" id="IPR050955">
    <property type="entry name" value="Plant_Biomass_Hydrol_Est"/>
</dbReference>
<dbReference type="InterPro" id="IPR010126">
    <property type="entry name" value="Esterase_phb"/>
</dbReference>
<dbReference type="Proteomes" id="UP000807469">
    <property type="component" value="Unassembled WGS sequence"/>
</dbReference>
<keyword evidence="3 4" id="KW-0378">Hydrolase</keyword>
<feature type="chain" id="PRO_5040529482" description="Carboxylic ester hydrolase" evidence="4">
    <location>
        <begin position="21"/>
        <end position="354"/>
    </location>
</feature>
<dbReference type="EMBL" id="MU155157">
    <property type="protein sequence ID" value="KAF9483097.1"/>
    <property type="molecule type" value="Genomic_DNA"/>
</dbReference>
<dbReference type="SUPFAM" id="SSF53474">
    <property type="entry name" value="alpha/beta-Hydrolases"/>
    <property type="match status" value="2"/>
</dbReference>
<feature type="signal peptide" evidence="4">
    <location>
        <begin position="1"/>
        <end position="20"/>
    </location>
</feature>
<keyword evidence="4" id="KW-0624">Polysaccharide degradation</keyword>
<dbReference type="EC" id="3.1.1.-" evidence="4"/>
<keyword evidence="4" id="KW-0964">Secreted</keyword>
<evidence type="ECO:0000256" key="5">
    <source>
        <dbReference type="SAM" id="MobiDB-lite"/>
    </source>
</evidence>
<comment type="caution">
    <text evidence="7">The sequence shown here is derived from an EMBL/GenBank/DDBJ whole genome shotgun (WGS) entry which is preliminary data.</text>
</comment>
<dbReference type="PANTHER" id="PTHR43037:SF5">
    <property type="entry name" value="FERULOYL ESTERASE"/>
    <property type="match status" value="1"/>
</dbReference>
<proteinExistence type="inferred from homology"/>
<evidence type="ECO:0000256" key="3">
    <source>
        <dbReference type="ARBA" id="ARBA00022801"/>
    </source>
</evidence>
<dbReference type="InterPro" id="IPR000254">
    <property type="entry name" value="CBD"/>
</dbReference>
<dbReference type="Gene3D" id="3.40.50.1820">
    <property type="entry name" value="alpha/beta hydrolase"/>
    <property type="match status" value="1"/>
</dbReference>
<dbReference type="Pfam" id="PF00734">
    <property type="entry name" value="CBM_1"/>
    <property type="match status" value="1"/>
</dbReference>
<dbReference type="SMART" id="SM00236">
    <property type="entry name" value="fCBD"/>
    <property type="match status" value="1"/>
</dbReference>